<proteinExistence type="predicted"/>
<organism evidence="1 2">
    <name type="scientific">Panagrolaimus sp. ES5</name>
    <dbReference type="NCBI Taxonomy" id="591445"/>
    <lineage>
        <taxon>Eukaryota</taxon>
        <taxon>Metazoa</taxon>
        <taxon>Ecdysozoa</taxon>
        <taxon>Nematoda</taxon>
        <taxon>Chromadorea</taxon>
        <taxon>Rhabditida</taxon>
        <taxon>Tylenchina</taxon>
        <taxon>Panagrolaimomorpha</taxon>
        <taxon>Panagrolaimoidea</taxon>
        <taxon>Panagrolaimidae</taxon>
        <taxon>Panagrolaimus</taxon>
    </lineage>
</organism>
<dbReference type="WBParaSite" id="ES5_v2.g22284.t1">
    <property type="protein sequence ID" value="ES5_v2.g22284.t1"/>
    <property type="gene ID" value="ES5_v2.g22284"/>
</dbReference>
<sequence>MRHKFEYTVYDSKRIIGKEFERIATDPLWPFTISMSEENVYLQTKACDGKPLLKRPEEISAALLHHIKTLSEQYQSKILDEVVITIPSEFSKKQKEATKTAAEMAGWKTIHFIPEPVAAAFAYFMEIEIPNQSNILICDCGGGTVDICIAKVINDRINVLAFNGDSYLGGRDFDKVLYNHFNAILKHKYGINVKDSNRKYILNQQCQDIKHNLSTAFEDS</sequence>
<name>A0AC34FXT7_9BILA</name>
<protein>
    <submittedName>
        <fullName evidence="2">Heat shock protein 70</fullName>
    </submittedName>
</protein>
<dbReference type="Proteomes" id="UP000887579">
    <property type="component" value="Unplaced"/>
</dbReference>
<reference evidence="2" key="1">
    <citation type="submission" date="2022-11" db="UniProtKB">
        <authorList>
            <consortium name="WormBaseParasite"/>
        </authorList>
    </citation>
    <scope>IDENTIFICATION</scope>
</reference>
<accession>A0AC34FXT7</accession>
<evidence type="ECO:0000313" key="1">
    <source>
        <dbReference type="Proteomes" id="UP000887579"/>
    </source>
</evidence>
<evidence type="ECO:0000313" key="2">
    <source>
        <dbReference type="WBParaSite" id="ES5_v2.g22284.t1"/>
    </source>
</evidence>